<evidence type="ECO:0000313" key="2">
    <source>
        <dbReference type="EMBL" id="APH04578.1"/>
    </source>
</evidence>
<proteinExistence type="predicted"/>
<dbReference type="OrthoDB" id="2697487at2"/>
<dbReference type="Proteomes" id="UP000181936">
    <property type="component" value="Chromosome"/>
</dbReference>
<dbReference type="EMBL" id="CP016020">
    <property type="protein sequence ID" value="APH04578.1"/>
    <property type="molecule type" value="Genomic_DNA"/>
</dbReference>
<keyword evidence="1" id="KW-1133">Transmembrane helix</keyword>
<dbReference type="KEGG" id="bwh:A9C19_07375"/>
<feature type="transmembrane region" description="Helical" evidence="1">
    <location>
        <begin position="7"/>
        <end position="26"/>
    </location>
</feature>
<reference evidence="2 3" key="1">
    <citation type="journal article" date="2016" name="Sci. Rep.">
        <title>Complete genome sequence and transcriptomic analysis of a novel marine strain Bacillus weihaiensis reveals the mechanism of brown algae degradation.</title>
        <authorList>
            <person name="Zhu Y."/>
            <person name="Chen P."/>
            <person name="Bao Y."/>
            <person name="Men Y."/>
            <person name="Zeng Y."/>
            <person name="Yang J."/>
            <person name="Sun J."/>
            <person name="Sun Y."/>
        </authorList>
    </citation>
    <scope>NUCLEOTIDE SEQUENCE [LARGE SCALE GENOMIC DNA]</scope>
    <source>
        <strain evidence="2 3">Alg07</strain>
    </source>
</reference>
<evidence type="ECO:0000313" key="3">
    <source>
        <dbReference type="Proteomes" id="UP000181936"/>
    </source>
</evidence>
<gene>
    <name evidence="2" type="ORF">A9C19_07375</name>
</gene>
<dbReference type="Pfam" id="PF17313">
    <property type="entry name" value="DUF5359"/>
    <property type="match status" value="1"/>
</dbReference>
<sequence length="60" mass="7215">MKRFDRILLKLIVIQFVILVFTQLLIQQKSIQPYLSRVVQYEGVNKLTVTEWLETFSQEE</sequence>
<evidence type="ECO:0008006" key="4">
    <source>
        <dbReference type="Google" id="ProtNLM"/>
    </source>
</evidence>
<accession>A0A1L3MQF6</accession>
<evidence type="ECO:0000256" key="1">
    <source>
        <dbReference type="SAM" id="Phobius"/>
    </source>
</evidence>
<dbReference type="RefSeq" id="WP_072579368.1">
    <property type="nucleotide sequence ID" value="NZ_CP016020.1"/>
</dbReference>
<protein>
    <recommendedName>
        <fullName evidence="4">YpfB family protein</fullName>
    </recommendedName>
</protein>
<dbReference type="InterPro" id="IPR035281">
    <property type="entry name" value="DUF5359"/>
</dbReference>
<dbReference type="STRING" id="1547283.A9C19_07375"/>
<keyword evidence="1" id="KW-0812">Transmembrane</keyword>
<keyword evidence="1" id="KW-0472">Membrane</keyword>
<name>A0A1L3MQF6_9BACI</name>
<dbReference type="AlphaFoldDB" id="A0A1L3MQF6"/>
<keyword evidence="3" id="KW-1185">Reference proteome</keyword>
<organism evidence="2 3">
    <name type="scientific">Bacillus weihaiensis</name>
    <dbReference type="NCBI Taxonomy" id="1547283"/>
    <lineage>
        <taxon>Bacteria</taxon>
        <taxon>Bacillati</taxon>
        <taxon>Bacillota</taxon>
        <taxon>Bacilli</taxon>
        <taxon>Bacillales</taxon>
        <taxon>Bacillaceae</taxon>
        <taxon>Bacillus</taxon>
    </lineage>
</organism>